<proteinExistence type="predicted"/>
<reference evidence="1 2" key="1">
    <citation type="submission" date="2018-11" db="EMBL/GenBank/DDBJ databases">
        <title>Trebonia kvetii gen.nov., sp.nov., a novel acidophilic actinobacterium, and proposal of the new actinobacterial family Treboniaceae fam. nov.</title>
        <authorList>
            <person name="Rapoport D."/>
            <person name="Sagova-Mareckova M."/>
            <person name="Sedlacek I."/>
            <person name="Provaznik J."/>
            <person name="Kralova S."/>
            <person name="Pavlinic D."/>
            <person name="Benes V."/>
            <person name="Kopecky J."/>
        </authorList>
    </citation>
    <scope>NUCLEOTIDE SEQUENCE [LARGE SCALE GENOMIC DNA]</scope>
    <source>
        <strain evidence="1 2">15Tr583</strain>
    </source>
</reference>
<gene>
    <name evidence="1" type="ORF">EAS64_33990</name>
</gene>
<comment type="caution">
    <text evidence="1">The sequence shown here is derived from an EMBL/GenBank/DDBJ whole genome shotgun (WGS) entry which is preliminary data.</text>
</comment>
<protein>
    <recommendedName>
        <fullName evidence="3">WD40 repeat domain-containing protein</fullName>
    </recommendedName>
</protein>
<dbReference type="AlphaFoldDB" id="A0A6P2BS94"/>
<sequence length="340" mass="36022">MELAYSGSTSSQMKAIVGDDRNGRKIAVLHPTATQNFYGVTAAADDRTFVVMSYDNPNPQTTWYLLRIAPYTAHPTRLTKLPIKPVVAHVSGLALSPDGRELAIIYRTATTATNAKTFLTIYSMSSGAALNTWRMDGPQNNEIGQDGNGVGLTWVNGDRTLDFRWAIPPRETSPGKFVPGQETLRALDVTAGGHDLMADSRQILQFPTWVTDKQTHTWTEPCANVLPASGGTVVCGSAGGSDVSGVEARVPLSYSSYSTATGKPLRVICRFDGPVLNASLQVLWTDPSGSHAIAHLLIALKGVKVPGGDKFGVVGGGRFTPLPGLVVPNGSVDNAGGIAF</sequence>
<dbReference type="Proteomes" id="UP000460272">
    <property type="component" value="Unassembled WGS sequence"/>
</dbReference>
<evidence type="ECO:0008006" key="3">
    <source>
        <dbReference type="Google" id="ProtNLM"/>
    </source>
</evidence>
<evidence type="ECO:0000313" key="2">
    <source>
        <dbReference type="Proteomes" id="UP000460272"/>
    </source>
</evidence>
<name>A0A6P2BS94_9ACTN</name>
<keyword evidence="2" id="KW-1185">Reference proteome</keyword>
<dbReference type="InterPro" id="IPR011044">
    <property type="entry name" value="Quino_amine_DH_bsu"/>
</dbReference>
<dbReference type="SUPFAM" id="SSF50969">
    <property type="entry name" value="YVTN repeat-like/Quinoprotein amine dehydrogenase"/>
    <property type="match status" value="1"/>
</dbReference>
<dbReference type="OrthoDB" id="3468798at2"/>
<organism evidence="1 2">
    <name type="scientific">Trebonia kvetii</name>
    <dbReference type="NCBI Taxonomy" id="2480626"/>
    <lineage>
        <taxon>Bacteria</taxon>
        <taxon>Bacillati</taxon>
        <taxon>Actinomycetota</taxon>
        <taxon>Actinomycetes</taxon>
        <taxon>Streptosporangiales</taxon>
        <taxon>Treboniaceae</taxon>
        <taxon>Trebonia</taxon>
    </lineage>
</organism>
<accession>A0A6P2BS94</accession>
<dbReference type="EMBL" id="RPFW01000007">
    <property type="protein sequence ID" value="TVZ01291.1"/>
    <property type="molecule type" value="Genomic_DNA"/>
</dbReference>
<evidence type="ECO:0000313" key="1">
    <source>
        <dbReference type="EMBL" id="TVZ01291.1"/>
    </source>
</evidence>